<keyword evidence="3" id="KW-1185">Reference proteome</keyword>
<keyword evidence="1" id="KW-0732">Signal</keyword>
<name>A1ZUT6_MICM2</name>
<comment type="caution">
    <text evidence="2">The sequence shown here is derived from an EMBL/GenBank/DDBJ whole genome shotgun (WGS) entry which is preliminary data.</text>
</comment>
<proteinExistence type="predicted"/>
<dbReference type="EMBL" id="AAWS01000042">
    <property type="protein sequence ID" value="EAY25840.1"/>
    <property type="molecule type" value="Genomic_DNA"/>
</dbReference>
<accession>A1ZUT6</accession>
<evidence type="ECO:0000313" key="3">
    <source>
        <dbReference type="Proteomes" id="UP000004095"/>
    </source>
</evidence>
<evidence type="ECO:0000256" key="1">
    <source>
        <dbReference type="SAM" id="SignalP"/>
    </source>
</evidence>
<organism evidence="2 3">
    <name type="scientific">Microscilla marina ATCC 23134</name>
    <dbReference type="NCBI Taxonomy" id="313606"/>
    <lineage>
        <taxon>Bacteria</taxon>
        <taxon>Pseudomonadati</taxon>
        <taxon>Bacteroidota</taxon>
        <taxon>Cytophagia</taxon>
        <taxon>Cytophagales</taxon>
        <taxon>Microscillaceae</taxon>
        <taxon>Microscilla</taxon>
    </lineage>
</organism>
<dbReference type="AlphaFoldDB" id="A1ZUT6"/>
<dbReference type="Proteomes" id="UP000004095">
    <property type="component" value="Unassembled WGS sequence"/>
</dbReference>
<feature type="chain" id="PRO_5002641934" description="Lipoprotein" evidence="1">
    <location>
        <begin position="20"/>
        <end position="203"/>
    </location>
</feature>
<sequence>MKKYYLILCICCLSGWLKAQPGSYTYCELYFTYQYQGKSKEILFPEFSKVQQRDGMLVMASKDKRGRFGLVAQFPDTNHTYSVEGYKNHFYTDTQASLKVEWSGRDRAVIADLFLFLIPSAHRKKKVVKVPAHYVMHLQMKMQEVNKQGFAHLDYHFLIPYQAGAYSINLFDIECDPDAGKQRITKFWKSGAHPTKIYTFKLR</sequence>
<evidence type="ECO:0000313" key="2">
    <source>
        <dbReference type="EMBL" id="EAY25840.1"/>
    </source>
</evidence>
<evidence type="ECO:0008006" key="4">
    <source>
        <dbReference type="Google" id="ProtNLM"/>
    </source>
</evidence>
<protein>
    <recommendedName>
        <fullName evidence="4">Lipoprotein</fullName>
    </recommendedName>
</protein>
<feature type="signal peptide" evidence="1">
    <location>
        <begin position="1"/>
        <end position="19"/>
    </location>
</feature>
<dbReference type="RefSeq" id="WP_002702022.1">
    <property type="nucleotide sequence ID" value="NZ_AAWS01000042.1"/>
</dbReference>
<gene>
    <name evidence="2" type="ORF">M23134_07652</name>
</gene>
<reference evidence="2 3" key="1">
    <citation type="submission" date="2007-01" db="EMBL/GenBank/DDBJ databases">
        <authorList>
            <person name="Haygood M."/>
            <person name="Podell S."/>
            <person name="Anderson C."/>
            <person name="Hopkinson B."/>
            <person name="Roe K."/>
            <person name="Barbeau K."/>
            <person name="Gaasterland T."/>
            <person name="Ferriera S."/>
            <person name="Johnson J."/>
            <person name="Kravitz S."/>
            <person name="Beeson K."/>
            <person name="Sutton G."/>
            <person name="Rogers Y.-H."/>
            <person name="Friedman R."/>
            <person name="Frazier M."/>
            <person name="Venter J.C."/>
        </authorList>
    </citation>
    <scope>NUCLEOTIDE SEQUENCE [LARGE SCALE GENOMIC DNA]</scope>
    <source>
        <strain evidence="2 3">ATCC 23134</strain>
    </source>
</reference>